<sequence>MDVSEIVDNEPAARPFLCDWEGCGKGFNRKSDLQRHYRIHTNERPYSCDWEGCNKSFIQRSALTVHVRTHTGEKPHECGHEGCFKRFSDSSSLARHRRIHTGKRPYRCHHERCSKTKTTMVKHFKRTHPGRAHAADMDIEAMSDSVSGGTPATPENNAAIPWRGNNEMPMVGHPSHQLHRAASFAEFGQPISNYGLQPQYNHRHSLSSSGAAEFHHGADPLNQPTLHPQQQQQQQQHQQQHHPGVPVLQRTASVPHHSYFVSDQNNPGVATMNATPHHPPQHVPYQHQVPRQGVEPLPLEIPSYPSAGALSGSIPNNSPGSFSAASGRSPSTQEGFYTHAPPGQTAGYTLHAPSPVDPQTPQMVNYHQAQLPPSQAAAAAAAAAAAQVAMTRAAPGQPLQQQQQQQQQQQPAHAQPGAPGQEQPWYAGVEYQPPVEVVTIGSVPPFSAGSTYDPWASVKLGFDDPSLQMPSERIASM</sequence>
<feature type="domain" description="C2H2-type" evidence="7">
    <location>
        <begin position="46"/>
        <end position="75"/>
    </location>
</feature>
<keyword evidence="1" id="KW-0479">Metal-binding</keyword>
<dbReference type="SUPFAM" id="SSF57667">
    <property type="entry name" value="beta-beta-alpha zinc fingers"/>
    <property type="match status" value="2"/>
</dbReference>
<proteinExistence type="predicted"/>
<dbReference type="GO" id="GO:0000978">
    <property type="term" value="F:RNA polymerase II cis-regulatory region sequence-specific DNA binding"/>
    <property type="evidence" value="ECO:0007669"/>
    <property type="project" value="TreeGrafter"/>
</dbReference>
<feature type="region of interest" description="Disordered" evidence="6">
    <location>
        <begin position="143"/>
        <end position="173"/>
    </location>
</feature>
<evidence type="ECO:0000256" key="4">
    <source>
        <dbReference type="ARBA" id="ARBA00022833"/>
    </source>
</evidence>
<dbReference type="GO" id="GO:0008270">
    <property type="term" value="F:zinc ion binding"/>
    <property type="evidence" value="ECO:0007669"/>
    <property type="project" value="UniProtKB-KW"/>
</dbReference>
<dbReference type="AlphaFoldDB" id="A0A3S4EVV2"/>
<feature type="region of interest" description="Disordered" evidence="6">
    <location>
        <begin position="308"/>
        <end position="359"/>
    </location>
</feature>
<protein>
    <submittedName>
        <fullName evidence="8">01a19249-952b-492a-b732-5c834102cd3d</fullName>
    </submittedName>
</protein>
<dbReference type="PANTHER" id="PTHR14003">
    <property type="entry name" value="TRANSCRIPTIONAL REPRESSOR PROTEIN YY"/>
    <property type="match status" value="1"/>
</dbReference>
<feature type="compositionally biased region" description="Polar residues" evidence="6">
    <location>
        <begin position="144"/>
        <end position="156"/>
    </location>
</feature>
<reference evidence="8 9" key="1">
    <citation type="submission" date="2018-04" db="EMBL/GenBank/DDBJ databases">
        <authorList>
            <person name="Huttner S."/>
            <person name="Dainat J."/>
        </authorList>
    </citation>
    <scope>NUCLEOTIDE SEQUENCE [LARGE SCALE GENOMIC DNA]</scope>
</reference>
<organism evidence="8 9">
    <name type="scientific">Thermothielavioides terrestris</name>
    <dbReference type="NCBI Taxonomy" id="2587410"/>
    <lineage>
        <taxon>Eukaryota</taxon>
        <taxon>Fungi</taxon>
        <taxon>Dikarya</taxon>
        <taxon>Ascomycota</taxon>
        <taxon>Pezizomycotina</taxon>
        <taxon>Sordariomycetes</taxon>
        <taxon>Sordariomycetidae</taxon>
        <taxon>Sordariales</taxon>
        <taxon>Chaetomiaceae</taxon>
        <taxon>Thermothielavioides</taxon>
    </lineage>
</organism>
<feature type="compositionally biased region" description="Low complexity" evidence="6">
    <location>
        <begin position="229"/>
        <end position="242"/>
    </location>
</feature>
<dbReference type="PROSITE" id="PS00028">
    <property type="entry name" value="ZINC_FINGER_C2H2_1"/>
    <property type="match status" value="3"/>
</dbReference>
<keyword evidence="3 5" id="KW-0863">Zinc-finger</keyword>
<feature type="compositionally biased region" description="Polar residues" evidence="6">
    <location>
        <begin position="313"/>
        <end position="335"/>
    </location>
</feature>
<dbReference type="GO" id="GO:0000785">
    <property type="term" value="C:chromatin"/>
    <property type="evidence" value="ECO:0007669"/>
    <property type="project" value="TreeGrafter"/>
</dbReference>
<evidence type="ECO:0000256" key="6">
    <source>
        <dbReference type="SAM" id="MobiDB-lite"/>
    </source>
</evidence>
<keyword evidence="4" id="KW-0862">Zinc</keyword>
<evidence type="ECO:0000256" key="5">
    <source>
        <dbReference type="PROSITE-ProRule" id="PRU00042"/>
    </source>
</evidence>
<dbReference type="Pfam" id="PF00096">
    <property type="entry name" value="zf-C2H2"/>
    <property type="match status" value="3"/>
</dbReference>
<feature type="region of interest" description="Disordered" evidence="6">
    <location>
        <begin position="195"/>
        <end position="244"/>
    </location>
</feature>
<dbReference type="FunFam" id="3.30.160.60:FF:000125">
    <property type="entry name" value="Putative zinc finger protein 143"/>
    <property type="match status" value="2"/>
</dbReference>
<feature type="compositionally biased region" description="Polar residues" evidence="6">
    <location>
        <begin position="262"/>
        <end position="274"/>
    </location>
</feature>
<evidence type="ECO:0000313" key="8">
    <source>
        <dbReference type="EMBL" id="SPQ20477.1"/>
    </source>
</evidence>
<evidence type="ECO:0000313" key="9">
    <source>
        <dbReference type="Proteomes" id="UP000289323"/>
    </source>
</evidence>
<dbReference type="InterPro" id="IPR036236">
    <property type="entry name" value="Znf_C2H2_sf"/>
</dbReference>
<dbReference type="FunFam" id="3.30.160.60:FF:000072">
    <property type="entry name" value="zinc finger protein 143 isoform X1"/>
    <property type="match status" value="1"/>
</dbReference>
<feature type="compositionally biased region" description="Low complexity" evidence="6">
    <location>
        <begin position="393"/>
        <end position="424"/>
    </location>
</feature>
<dbReference type="EMBL" id="OUUZ01000004">
    <property type="protein sequence ID" value="SPQ20477.1"/>
    <property type="molecule type" value="Genomic_DNA"/>
</dbReference>
<dbReference type="SMART" id="SM00355">
    <property type="entry name" value="ZnF_C2H2"/>
    <property type="match status" value="4"/>
</dbReference>
<feature type="compositionally biased region" description="Polar residues" evidence="6">
    <location>
        <begin position="195"/>
        <end position="210"/>
    </location>
</feature>
<dbReference type="Gene3D" id="3.30.160.60">
    <property type="entry name" value="Classic Zinc Finger"/>
    <property type="match status" value="3"/>
</dbReference>
<evidence type="ECO:0000259" key="7">
    <source>
        <dbReference type="PROSITE" id="PS50157"/>
    </source>
</evidence>
<feature type="domain" description="C2H2-type" evidence="7">
    <location>
        <begin position="76"/>
        <end position="105"/>
    </location>
</feature>
<keyword evidence="2" id="KW-0677">Repeat</keyword>
<dbReference type="PANTHER" id="PTHR14003:SF22">
    <property type="entry name" value="FINGER DOMAIN PROTEIN, PUTATIVE (AFU_ORTHOLOGUE AFUA_4G11480)-RELATED"/>
    <property type="match status" value="1"/>
</dbReference>
<accession>A0A3S4EVV2</accession>
<dbReference type="PROSITE" id="PS50157">
    <property type="entry name" value="ZINC_FINGER_C2H2_2"/>
    <property type="match status" value="3"/>
</dbReference>
<feature type="region of interest" description="Disordered" evidence="6">
    <location>
        <begin position="393"/>
        <end position="425"/>
    </location>
</feature>
<evidence type="ECO:0000256" key="1">
    <source>
        <dbReference type="ARBA" id="ARBA00022723"/>
    </source>
</evidence>
<dbReference type="InterPro" id="IPR013087">
    <property type="entry name" value="Znf_C2H2_type"/>
</dbReference>
<feature type="domain" description="C2H2-type" evidence="7">
    <location>
        <begin position="16"/>
        <end position="45"/>
    </location>
</feature>
<dbReference type="GO" id="GO:0005667">
    <property type="term" value="C:transcription regulator complex"/>
    <property type="evidence" value="ECO:0007669"/>
    <property type="project" value="TreeGrafter"/>
</dbReference>
<feature type="region of interest" description="Disordered" evidence="6">
    <location>
        <begin position="262"/>
        <end position="285"/>
    </location>
</feature>
<dbReference type="Proteomes" id="UP000289323">
    <property type="component" value="Unassembled WGS sequence"/>
</dbReference>
<evidence type="ECO:0000256" key="3">
    <source>
        <dbReference type="ARBA" id="ARBA00022771"/>
    </source>
</evidence>
<name>A0A3S4EVV2_9PEZI</name>
<evidence type="ECO:0000256" key="2">
    <source>
        <dbReference type="ARBA" id="ARBA00022737"/>
    </source>
</evidence>
<dbReference type="GO" id="GO:0000981">
    <property type="term" value="F:DNA-binding transcription factor activity, RNA polymerase II-specific"/>
    <property type="evidence" value="ECO:0007669"/>
    <property type="project" value="UniProtKB-ARBA"/>
</dbReference>
<gene>
    <name evidence="8" type="ORF">TT172_LOCUS2896</name>
</gene>